<dbReference type="InterPro" id="IPR005225">
    <property type="entry name" value="Small_GTP-bd"/>
</dbReference>
<keyword evidence="2" id="KW-0547">Nucleotide-binding</keyword>
<evidence type="ECO:0000256" key="4">
    <source>
        <dbReference type="ARBA" id="ARBA00023288"/>
    </source>
</evidence>
<dbReference type="PROSITE" id="PS51421">
    <property type="entry name" value="RAS"/>
    <property type="match status" value="1"/>
</dbReference>
<evidence type="ECO:0000256" key="5">
    <source>
        <dbReference type="SAM" id="MobiDB-lite"/>
    </source>
</evidence>
<dbReference type="SMART" id="SM00173">
    <property type="entry name" value="RAS"/>
    <property type="match status" value="1"/>
</dbReference>
<dbReference type="SMART" id="SM00174">
    <property type="entry name" value="RHO"/>
    <property type="match status" value="1"/>
</dbReference>
<name>A0A2P6N951_9EUKA</name>
<dbReference type="PANTHER" id="PTHR47977">
    <property type="entry name" value="RAS-RELATED PROTEIN RAB"/>
    <property type="match status" value="1"/>
</dbReference>
<dbReference type="SMART" id="SM00175">
    <property type="entry name" value="RAB"/>
    <property type="match status" value="1"/>
</dbReference>
<dbReference type="PRINTS" id="PR00449">
    <property type="entry name" value="RASTRNSFRMNG"/>
</dbReference>
<dbReference type="InterPro" id="IPR027417">
    <property type="entry name" value="P-loop_NTPase"/>
</dbReference>
<protein>
    <submittedName>
        <fullName evidence="6">Putative ras family GTPase</fullName>
    </submittedName>
</protein>
<dbReference type="OrthoDB" id="9989112at2759"/>
<dbReference type="SUPFAM" id="SSF52540">
    <property type="entry name" value="P-loop containing nucleoside triphosphate hydrolases"/>
    <property type="match status" value="1"/>
</dbReference>
<dbReference type="InterPro" id="IPR050227">
    <property type="entry name" value="Rab"/>
</dbReference>
<dbReference type="Gene3D" id="3.40.50.300">
    <property type="entry name" value="P-loop containing nucleotide triphosphate hydrolases"/>
    <property type="match status" value="1"/>
</dbReference>
<comment type="caution">
    <text evidence="6">The sequence shown here is derived from an EMBL/GenBank/DDBJ whole genome shotgun (WGS) entry which is preliminary data.</text>
</comment>
<dbReference type="GO" id="GO:0003924">
    <property type="term" value="F:GTPase activity"/>
    <property type="evidence" value="ECO:0007669"/>
    <property type="project" value="InterPro"/>
</dbReference>
<dbReference type="FunFam" id="3.40.50.300:FF:001447">
    <property type="entry name" value="Ras-related protein Rab-1B"/>
    <property type="match status" value="1"/>
</dbReference>
<dbReference type="Pfam" id="PF00071">
    <property type="entry name" value="Ras"/>
    <property type="match status" value="1"/>
</dbReference>
<sequence>MITGEDVNTVEITPSASNGSITTPARPSSANGTPTARVTSAGQDGKRSFQWKIPRPAMNKLAAPLPDYIRMKIISIGGAGVGKSCLIKRYCEERFVNKYISTIGVDYGVKQINIDGREIKVDFWDLAGGADYLEVRNEFYKDTLGVCLVFDVNSRRSFEQLESLLREAERYGCENPAIIIFANKIDMKKRVVSDKDGREWAASKGFPYFETSASTFTGVKDAFECLFRLVLQGVHEKD</sequence>
<keyword evidence="3" id="KW-0342">GTP-binding</keyword>
<feature type="compositionally biased region" description="Polar residues" evidence="5">
    <location>
        <begin position="10"/>
        <end position="42"/>
    </location>
</feature>
<dbReference type="Proteomes" id="UP000241769">
    <property type="component" value="Unassembled WGS sequence"/>
</dbReference>
<feature type="region of interest" description="Disordered" evidence="5">
    <location>
        <begin position="1"/>
        <end position="47"/>
    </location>
</feature>
<dbReference type="PROSITE" id="PS51419">
    <property type="entry name" value="RAB"/>
    <property type="match status" value="1"/>
</dbReference>
<organism evidence="6 7">
    <name type="scientific">Planoprotostelium fungivorum</name>
    <dbReference type="NCBI Taxonomy" id="1890364"/>
    <lineage>
        <taxon>Eukaryota</taxon>
        <taxon>Amoebozoa</taxon>
        <taxon>Evosea</taxon>
        <taxon>Variosea</taxon>
        <taxon>Cavosteliida</taxon>
        <taxon>Cavosteliaceae</taxon>
        <taxon>Planoprotostelium</taxon>
    </lineage>
</organism>
<proteinExistence type="inferred from homology"/>
<evidence type="ECO:0000256" key="3">
    <source>
        <dbReference type="ARBA" id="ARBA00023134"/>
    </source>
</evidence>
<gene>
    <name evidence="6" type="ORF">PROFUN_14621</name>
</gene>
<dbReference type="GO" id="GO:0005525">
    <property type="term" value="F:GTP binding"/>
    <property type="evidence" value="ECO:0007669"/>
    <property type="project" value="UniProtKB-KW"/>
</dbReference>
<dbReference type="InParanoid" id="A0A2P6N951"/>
<dbReference type="AlphaFoldDB" id="A0A2P6N951"/>
<evidence type="ECO:0000256" key="1">
    <source>
        <dbReference type="ARBA" id="ARBA00006270"/>
    </source>
</evidence>
<reference evidence="6 7" key="1">
    <citation type="journal article" date="2018" name="Genome Biol. Evol.">
        <title>Multiple Roots of Fruiting Body Formation in Amoebozoa.</title>
        <authorList>
            <person name="Hillmann F."/>
            <person name="Forbes G."/>
            <person name="Novohradska S."/>
            <person name="Ferling I."/>
            <person name="Riege K."/>
            <person name="Groth M."/>
            <person name="Westermann M."/>
            <person name="Marz M."/>
            <person name="Spaller T."/>
            <person name="Winckler T."/>
            <person name="Schaap P."/>
            <person name="Glockner G."/>
        </authorList>
    </citation>
    <scope>NUCLEOTIDE SEQUENCE [LARGE SCALE GENOMIC DNA]</scope>
    <source>
        <strain evidence="6 7">Jena</strain>
    </source>
</reference>
<keyword evidence="4" id="KW-0449">Lipoprotein</keyword>
<dbReference type="EMBL" id="MDYQ01000148">
    <property type="protein sequence ID" value="PRP80460.1"/>
    <property type="molecule type" value="Genomic_DNA"/>
</dbReference>
<dbReference type="NCBIfam" id="TIGR00231">
    <property type="entry name" value="small_GTP"/>
    <property type="match status" value="1"/>
</dbReference>
<comment type="similarity">
    <text evidence="1">Belongs to the small GTPase superfamily. Rab family.</text>
</comment>
<dbReference type="STRING" id="1890364.A0A2P6N951"/>
<evidence type="ECO:0000313" key="7">
    <source>
        <dbReference type="Proteomes" id="UP000241769"/>
    </source>
</evidence>
<keyword evidence="7" id="KW-1185">Reference proteome</keyword>
<evidence type="ECO:0000313" key="6">
    <source>
        <dbReference type="EMBL" id="PRP80460.1"/>
    </source>
</evidence>
<dbReference type="InterPro" id="IPR001806">
    <property type="entry name" value="Small_GTPase"/>
</dbReference>
<accession>A0A2P6N951</accession>
<evidence type="ECO:0000256" key="2">
    <source>
        <dbReference type="ARBA" id="ARBA00022741"/>
    </source>
</evidence>